<organism evidence="1 2">
    <name type="scientific">Steroidobacter gossypii</name>
    <dbReference type="NCBI Taxonomy" id="2805490"/>
    <lineage>
        <taxon>Bacteria</taxon>
        <taxon>Pseudomonadati</taxon>
        <taxon>Pseudomonadota</taxon>
        <taxon>Gammaproteobacteria</taxon>
        <taxon>Steroidobacterales</taxon>
        <taxon>Steroidobacteraceae</taxon>
        <taxon>Steroidobacter</taxon>
    </lineage>
</organism>
<accession>A0ABS1X6Q8</accession>
<proteinExistence type="predicted"/>
<dbReference type="Proteomes" id="UP000661077">
    <property type="component" value="Unassembled WGS sequence"/>
</dbReference>
<evidence type="ECO:0000313" key="2">
    <source>
        <dbReference type="Proteomes" id="UP000661077"/>
    </source>
</evidence>
<gene>
    <name evidence="1" type="ORF">JM946_29600</name>
</gene>
<protein>
    <submittedName>
        <fullName evidence="1">Transposase</fullName>
    </submittedName>
</protein>
<sequence>MRYAPRPQVQSKINAFRPIVWARLAEYPTLTATRIRAQSCAPGHTGGYTQVMDYVRHVRPAPAIGPVVRLETAPGLQAQMDFAEFRLP</sequence>
<evidence type="ECO:0000313" key="1">
    <source>
        <dbReference type="EMBL" id="MBM0108904.1"/>
    </source>
</evidence>
<dbReference type="RefSeq" id="WP_203171076.1">
    <property type="nucleotide sequence ID" value="NZ_JAEVLS010000012.1"/>
</dbReference>
<keyword evidence="2" id="KW-1185">Reference proteome</keyword>
<comment type="caution">
    <text evidence="1">The sequence shown here is derived from an EMBL/GenBank/DDBJ whole genome shotgun (WGS) entry which is preliminary data.</text>
</comment>
<name>A0ABS1X6Q8_9GAMM</name>
<reference evidence="1 2" key="1">
    <citation type="journal article" date="2021" name="Int. J. Syst. Evol. Microbiol.">
        <title>Steroidobacter gossypii sp. nov., isolated from soil of cotton cropping field.</title>
        <authorList>
            <person name="Huang R."/>
            <person name="Yang S."/>
            <person name="Zhen C."/>
            <person name="Liu W."/>
        </authorList>
    </citation>
    <scope>NUCLEOTIDE SEQUENCE [LARGE SCALE GENOMIC DNA]</scope>
    <source>
        <strain evidence="1 2">S1-65</strain>
    </source>
</reference>
<dbReference type="EMBL" id="JAEVLS010000012">
    <property type="protein sequence ID" value="MBM0108904.1"/>
    <property type="molecule type" value="Genomic_DNA"/>
</dbReference>